<feature type="non-terminal residue" evidence="2">
    <location>
        <position position="198"/>
    </location>
</feature>
<dbReference type="InterPro" id="IPR013264">
    <property type="entry name" value="DNAG_N"/>
</dbReference>
<sequence length="198" mass="21227">VLAAAQTEYRRRLDTAEGAPAREYLRRRGLSEGTIAGFGLGWSGDGRGGLVALLEKAGFSRQMIAGSGLMRLGEDGSVRGELFFNRVTFPIHDRRGVLTSFGGRLLGDGQPKYLNGPETALFSKRRTLFGLDRALAALRAPRPPGVRPPALLVVEGYMDVIALHQAGLVAVAPLGTALTSEQIELLWRAAAVPVLCFD</sequence>
<dbReference type="Pfam" id="PF08275">
    <property type="entry name" value="DNAG_N"/>
    <property type="match status" value="1"/>
</dbReference>
<dbReference type="AlphaFoldDB" id="A0A850P0L1"/>
<feature type="non-terminal residue" evidence="2">
    <location>
        <position position="1"/>
    </location>
</feature>
<dbReference type="GO" id="GO:0006269">
    <property type="term" value="P:DNA replication, synthesis of primer"/>
    <property type="evidence" value="ECO:0007669"/>
    <property type="project" value="TreeGrafter"/>
</dbReference>
<dbReference type="InterPro" id="IPR006171">
    <property type="entry name" value="TOPRIM_dom"/>
</dbReference>
<dbReference type="Proteomes" id="UP000565205">
    <property type="component" value="Unassembled WGS sequence"/>
</dbReference>
<evidence type="ECO:0000313" key="2">
    <source>
        <dbReference type="EMBL" id="NVN32458.1"/>
    </source>
</evidence>
<dbReference type="InterPro" id="IPR034151">
    <property type="entry name" value="TOPRIM_DnaG_bac"/>
</dbReference>
<dbReference type="Pfam" id="PF13662">
    <property type="entry name" value="Toprim_4"/>
    <property type="match status" value="1"/>
</dbReference>
<dbReference type="Gene3D" id="3.90.980.10">
    <property type="entry name" value="DNA primase, catalytic core, N-terminal domain"/>
    <property type="match status" value="1"/>
</dbReference>
<dbReference type="RefSeq" id="WP_176627297.1">
    <property type="nucleotide sequence ID" value="NZ_JABXXQ010000869.1"/>
</dbReference>
<accession>A0A850P0L1</accession>
<evidence type="ECO:0000313" key="3">
    <source>
        <dbReference type="Proteomes" id="UP000565205"/>
    </source>
</evidence>
<dbReference type="GO" id="GO:0005737">
    <property type="term" value="C:cytoplasm"/>
    <property type="evidence" value="ECO:0007669"/>
    <property type="project" value="TreeGrafter"/>
</dbReference>
<comment type="caution">
    <text evidence="2">The sequence shown here is derived from an EMBL/GenBank/DDBJ whole genome shotgun (WGS) entry which is preliminary data.</text>
</comment>
<name>A0A850P0L1_9PROT</name>
<dbReference type="PANTHER" id="PTHR30313">
    <property type="entry name" value="DNA PRIMASE"/>
    <property type="match status" value="1"/>
</dbReference>
<dbReference type="SUPFAM" id="SSF56731">
    <property type="entry name" value="DNA primase core"/>
    <property type="match status" value="1"/>
</dbReference>
<organism evidence="2 3">
    <name type="scientific">Endobacter medicaginis</name>
    <dbReference type="NCBI Taxonomy" id="1181271"/>
    <lineage>
        <taxon>Bacteria</taxon>
        <taxon>Pseudomonadati</taxon>
        <taxon>Pseudomonadota</taxon>
        <taxon>Alphaproteobacteria</taxon>
        <taxon>Acetobacterales</taxon>
        <taxon>Acetobacteraceae</taxon>
        <taxon>Endobacter</taxon>
    </lineage>
</organism>
<proteinExistence type="predicted"/>
<dbReference type="CDD" id="cd03364">
    <property type="entry name" value="TOPRIM_DnaG_primases"/>
    <property type="match status" value="1"/>
</dbReference>
<feature type="domain" description="Toprim" evidence="1">
    <location>
        <begin position="149"/>
        <end position="198"/>
    </location>
</feature>
<reference evidence="2 3" key="1">
    <citation type="submission" date="2020-06" db="EMBL/GenBank/DDBJ databases">
        <title>Description of novel acetic acid bacteria.</title>
        <authorList>
            <person name="Sombolestani A."/>
        </authorList>
    </citation>
    <scope>NUCLEOTIDE SEQUENCE [LARGE SCALE GENOMIC DNA]</scope>
    <source>
        <strain evidence="2 3">LMG 26838</strain>
    </source>
</reference>
<dbReference type="EMBL" id="JABXXQ010000869">
    <property type="protein sequence ID" value="NVN32458.1"/>
    <property type="molecule type" value="Genomic_DNA"/>
</dbReference>
<protein>
    <submittedName>
        <fullName evidence="2">Toprim domain-containing protein</fullName>
    </submittedName>
</protein>
<dbReference type="Gene3D" id="3.40.1360.10">
    <property type="match status" value="1"/>
</dbReference>
<dbReference type="PANTHER" id="PTHR30313:SF2">
    <property type="entry name" value="DNA PRIMASE"/>
    <property type="match status" value="1"/>
</dbReference>
<gene>
    <name evidence="2" type="ORF">HUK83_19200</name>
</gene>
<dbReference type="PROSITE" id="PS50880">
    <property type="entry name" value="TOPRIM"/>
    <property type="match status" value="1"/>
</dbReference>
<dbReference type="InterPro" id="IPR050219">
    <property type="entry name" value="DnaG_primase"/>
</dbReference>
<dbReference type="InterPro" id="IPR037068">
    <property type="entry name" value="DNA_primase_core_N_sf"/>
</dbReference>
<evidence type="ECO:0000259" key="1">
    <source>
        <dbReference type="PROSITE" id="PS50880"/>
    </source>
</evidence>